<feature type="non-terminal residue" evidence="1">
    <location>
        <position position="1"/>
    </location>
</feature>
<evidence type="ECO:0000313" key="2">
    <source>
        <dbReference type="Proteomes" id="UP000076858"/>
    </source>
</evidence>
<dbReference type="OrthoDB" id="6769664at2759"/>
<reference evidence="1 2" key="1">
    <citation type="submission" date="2016-03" db="EMBL/GenBank/DDBJ databases">
        <title>EvidentialGene: Evidence-directed Construction of Genes on Genomes.</title>
        <authorList>
            <person name="Gilbert D.G."/>
            <person name="Choi J.-H."/>
            <person name="Mockaitis K."/>
            <person name="Colbourne J."/>
            <person name="Pfrender M."/>
        </authorList>
    </citation>
    <scope>NUCLEOTIDE SEQUENCE [LARGE SCALE GENOMIC DNA]</scope>
    <source>
        <strain evidence="1 2">Xinb3</strain>
        <tissue evidence="1">Complete organism</tissue>
    </source>
</reference>
<name>A0A164G176_9CRUS</name>
<comment type="caution">
    <text evidence="1">The sequence shown here is derived from an EMBL/GenBank/DDBJ whole genome shotgun (WGS) entry which is preliminary data.</text>
</comment>
<dbReference type="AlphaFoldDB" id="A0A164G176"/>
<evidence type="ECO:0000313" key="1">
    <source>
        <dbReference type="EMBL" id="KZR98395.1"/>
    </source>
</evidence>
<keyword evidence="2" id="KW-1185">Reference proteome</keyword>
<sequence length="118" mass="13653">VYWRHIGEHIKELILECIFSYGISANQIYSLTTDNNSNMIKSVQLFLDGDEEEKDIDFDELNINNDEEEKELVINELSESIRDAVRGFRCAAHTLQLAVLDVLKLKSVDRLIGKPMRR</sequence>
<protein>
    <submittedName>
        <fullName evidence="1">Zinc finger BED domain-containing-like protein</fullName>
    </submittedName>
</protein>
<accession>A0A164G176</accession>
<dbReference type="EMBL" id="LRGB01017234">
    <property type="protein sequence ID" value="KZR98395.1"/>
    <property type="molecule type" value="Genomic_DNA"/>
</dbReference>
<dbReference type="InterPro" id="IPR012337">
    <property type="entry name" value="RNaseH-like_sf"/>
</dbReference>
<organism evidence="1 2">
    <name type="scientific">Daphnia magna</name>
    <dbReference type="NCBI Taxonomy" id="35525"/>
    <lineage>
        <taxon>Eukaryota</taxon>
        <taxon>Metazoa</taxon>
        <taxon>Ecdysozoa</taxon>
        <taxon>Arthropoda</taxon>
        <taxon>Crustacea</taxon>
        <taxon>Branchiopoda</taxon>
        <taxon>Diplostraca</taxon>
        <taxon>Cladocera</taxon>
        <taxon>Anomopoda</taxon>
        <taxon>Daphniidae</taxon>
        <taxon>Daphnia</taxon>
    </lineage>
</organism>
<dbReference type="Proteomes" id="UP000076858">
    <property type="component" value="Unassembled WGS sequence"/>
</dbReference>
<gene>
    <name evidence="1" type="ORF">APZ42_006206</name>
</gene>
<proteinExistence type="predicted"/>
<dbReference type="SUPFAM" id="SSF53098">
    <property type="entry name" value="Ribonuclease H-like"/>
    <property type="match status" value="1"/>
</dbReference>